<keyword evidence="4 6" id="KW-0472">Membrane</keyword>
<evidence type="ECO:0000313" key="7">
    <source>
        <dbReference type="EMBL" id="CAH1450236.1"/>
    </source>
</evidence>
<evidence type="ECO:0000256" key="5">
    <source>
        <dbReference type="ARBA" id="ARBA00023180"/>
    </source>
</evidence>
<keyword evidence="8" id="KW-1185">Reference proteome</keyword>
<dbReference type="EMBL" id="CAKMRJ010005634">
    <property type="protein sequence ID" value="CAH1450236.1"/>
    <property type="molecule type" value="Genomic_DNA"/>
</dbReference>
<evidence type="ECO:0000256" key="1">
    <source>
        <dbReference type="ARBA" id="ARBA00004606"/>
    </source>
</evidence>
<keyword evidence="3" id="KW-0808">Transferase</keyword>
<dbReference type="AlphaFoldDB" id="A0AAU9PIS9"/>
<feature type="transmembrane region" description="Helical" evidence="6">
    <location>
        <begin position="71"/>
        <end position="90"/>
    </location>
</feature>
<dbReference type="Pfam" id="PF02681">
    <property type="entry name" value="DUF212"/>
    <property type="match status" value="1"/>
</dbReference>
<comment type="subcellular location">
    <subcellularLocation>
        <location evidence="1">Membrane</location>
        <topology evidence="1">Single-pass type II membrane protein</topology>
    </subcellularLocation>
</comment>
<organism evidence="7 8">
    <name type="scientific">Lactuca virosa</name>
    <dbReference type="NCBI Taxonomy" id="75947"/>
    <lineage>
        <taxon>Eukaryota</taxon>
        <taxon>Viridiplantae</taxon>
        <taxon>Streptophyta</taxon>
        <taxon>Embryophyta</taxon>
        <taxon>Tracheophyta</taxon>
        <taxon>Spermatophyta</taxon>
        <taxon>Magnoliopsida</taxon>
        <taxon>eudicotyledons</taxon>
        <taxon>Gunneridae</taxon>
        <taxon>Pentapetalae</taxon>
        <taxon>asterids</taxon>
        <taxon>campanulids</taxon>
        <taxon>Asterales</taxon>
        <taxon>Asteraceae</taxon>
        <taxon>Cichorioideae</taxon>
        <taxon>Cichorieae</taxon>
        <taxon>Lactucinae</taxon>
        <taxon>Lactuca</taxon>
    </lineage>
</organism>
<keyword evidence="6" id="KW-0812">Transmembrane</keyword>
<evidence type="ECO:0000313" key="8">
    <source>
        <dbReference type="Proteomes" id="UP001157418"/>
    </source>
</evidence>
<keyword evidence="2" id="KW-0328">Glycosyltransferase</keyword>
<proteinExistence type="predicted"/>
<keyword evidence="6" id="KW-1133">Transmembrane helix</keyword>
<dbReference type="Proteomes" id="UP001157418">
    <property type="component" value="Unassembled WGS sequence"/>
</dbReference>
<dbReference type="CDD" id="cd01610">
    <property type="entry name" value="PAP2_like"/>
    <property type="match status" value="1"/>
</dbReference>
<evidence type="ECO:0000256" key="3">
    <source>
        <dbReference type="ARBA" id="ARBA00022679"/>
    </source>
</evidence>
<dbReference type="InterPro" id="IPR003832">
    <property type="entry name" value="DUF212"/>
</dbReference>
<comment type="caution">
    <text evidence="7">The sequence shown here is derived from an EMBL/GenBank/DDBJ whole genome shotgun (WGS) entry which is preliminary data.</text>
</comment>
<dbReference type="PANTHER" id="PTHR31042:SF144">
    <property type="entry name" value="GLYCOSYL TRANSFERASE, FAMILY 14"/>
    <property type="match status" value="1"/>
</dbReference>
<keyword evidence="5" id="KW-0325">Glycoprotein</keyword>
<dbReference type="Pfam" id="PF02485">
    <property type="entry name" value="Branch"/>
    <property type="match status" value="1"/>
</dbReference>
<gene>
    <name evidence="7" type="ORF">LVIROSA_LOCUS35672</name>
</gene>
<feature type="transmembrane region" description="Helical" evidence="6">
    <location>
        <begin position="96"/>
        <end position="113"/>
    </location>
</feature>
<evidence type="ECO:0000256" key="6">
    <source>
        <dbReference type="SAM" id="Phobius"/>
    </source>
</evidence>
<feature type="transmembrane region" description="Helical" evidence="6">
    <location>
        <begin position="282"/>
        <end position="302"/>
    </location>
</feature>
<evidence type="ECO:0000256" key="2">
    <source>
        <dbReference type="ARBA" id="ARBA00022676"/>
    </source>
</evidence>
<accession>A0AAU9PIS9</accession>
<dbReference type="InterPro" id="IPR044174">
    <property type="entry name" value="BC10-like"/>
</dbReference>
<reference evidence="7 8" key="1">
    <citation type="submission" date="2022-01" db="EMBL/GenBank/DDBJ databases">
        <authorList>
            <person name="Xiong W."/>
            <person name="Schranz E."/>
        </authorList>
    </citation>
    <scope>NUCLEOTIDE SEQUENCE [LARGE SCALE GENOMIC DNA]</scope>
</reference>
<dbReference type="GO" id="GO:0016020">
    <property type="term" value="C:membrane"/>
    <property type="evidence" value="ECO:0007669"/>
    <property type="project" value="UniProtKB-SubCell"/>
</dbReference>
<dbReference type="InterPro" id="IPR003406">
    <property type="entry name" value="Glyco_trans_14"/>
</dbReference>
<dbReference type="GO" id="GO:0016757">
    <property type="term" value="F:glycosyltransferase activity"/>
    <property type="evidence" value="ECO:0007669"/>
    <property type="project" value="UniProtKB-KW"/>
</dbReference>
<evidence type="ECO:0000256" key="4">
    <source>
        <dbReference type="ARBA" id="ARBA00023136"/>
    </source>
</evidence>
<sequence>MDEVITIADAAYRASKATETAATPSPSVQALSYSVPLLSAFLAFAIAQFLKVITTWYKERKWDPKKIVGSGGMPSSHSSTVVALAVSIGLHEGIESSTFAIAVVLTFIVMYDASGVRLHAGRQAEVLNQIVCEFPPEHPLSTSRPLRDSLGHTPLQVVAGAVLGVMVALLTCHRFSPAFCPILSINSSHRSDAAAQSALPFSPIHFQSPNLNSAINLLFTYISHTQTTSVFNFNVPIAYRLSIDSAFVAVGEGGFYGEIMTAKKRFAAVASRRQIPPFVSKFVISLLVLFCFVVFFGLFSQFKLQSSSVSTEFGFDEFRLEDYRMKIAFLFLVRDNLPLDFLWHNFFKNADPENFTIYIHSKPGFVFDESVTRSAFFYNRQLKNSVEVGWGKPTMIEAEKLLFKAALEDTNNQIFILLSDSCVPLYNFSYIYKYIMSSPKSFVDSFIDDATEKRYNPEMSPDIPEDKWRKGSQWITLVRRHAEVVAYDHVVFPIFNKHCKRRPLLDLSKGNESLKEQQQHNCIPDEHYVPTLLEMRGIEGELVRRTLTYSLWNQSTETMNTLAWHPVTFGYTSASQKNIQAIKDIDHVYFKSENRTEWCGGPCYLFARKFSRGAAMRVLTNGVVGPYDPKTLFLDPT</sequence>
<name>A0AAU9PIS9_9ASTR</name>
<dbReference type="PANTHER" id="PTHR31042">
    <property type="entry name" value="CORE-2/I-BRANCHING BETA-1,6-N-ACETYLGLUCOSAMINYLTRANSFERASE FAMILY PROTEIN-RELATED"/>
    <property type="match status" value="1"/>
</dbReference>
<protein>
    <submittedName>
        <fullName evidence="7">Uncharacterized protein</fullName>
    </submittedName>
</protein>
<feature type="transmembrane region" description="Helical" evidence="6">
    <location>
        <begin position="30"/>
        <end position="50"/>
    </location>
</feature>